<feature type="domain" description="Nudix hydrolase" evidence="4">
    <location>
        <begin position="39"/>
        <end position="168"/>
    </location>
</feature>
<protein>
    <submittedName>
        <fullName evidence="5">NUDIX hydrolase</fullName>
        <ecNumber evidence="5">3.6.-.-</ecNumber>
    </submittedName>
</protein>
<dbReference type="RefSeq" id="WP_379787893.1">
    <property type="nucleotide sequence ID" value="NZ_JBHSHL010000014.1"/>
</dbReference>
<accession>A0ABV9QJ47</accession>
<dbReference type="CDD" id="cd03424">
    <property type="entry name" value="NUDIX_ADPRase_Nudt5_UGPPase_Nudt14"/>
    <property type="match status" value="1"/>
</dbReference>
<dbReference type="PROSITE" id="PS51462">
    <property type="entry name" value="NUDIX"/>
    <property type="match status" value="1"/>
</dbReference>
<proteinExistence type="inferred from homology"/>
<keyword evidence="6" id="KW-1185">Reference proteome</keyword>
<name>A0ABV9QJ47_9FIRM</name>
<dbReference type="GO" id="GO:0016787">
    <property type="term" value="F:hydrolase activity"/>
    <property type="evidence" value="ECO:0007669"/>
    <property type="project" value="UniProtKB-KW"/>
</dbReference>
<gene>
    <name evidence="5" type="ORF">ACFO4R_04760</name>
</gene>
<dbReference type="EMBL" id="JBHSHL010000014">
    <property type="protein sequence ID" value="MFC4804387.1"/>
    <property type="molecule type" value="Genomic_DNA"/>
</dbReference>
<comment type="caution">
    <text evidence="5">The sequence shown here is derived from an EMBL/GenBank/DDBJ whole genome shotgun (WGS) entry which is preliminary data.</text>
</comment>
<dbReference type="Proteomes" id="UP001595916">
    <property type="component" value="Unassembled WGS sequence"/>
</dbReference>
<dbReference type="PRINTS" id="PR00502">
    <property type="entry name" value="NUDIXFAMILY"/>
</dbReference>
<dbReference type="Gene3D" id="3.90.79.10">
    <property type="entry name" value="Nucleoside Triphosphate Pyrophosphohydrolase"/>
    <property type="match status" value="1"/>
</dbReference>
<evidence type="ECO:0000259" key="4">
    <source>
        <dbReference type="PROSITE" id="PS51462"/>
    </source>
</evidence>
<organism evidence="5 6">
    <name type="scientific">Filifactor villosus</name>
    <dbReference type="NCBI Taxonomy" id="29374"/>
    <lineage>
        <taxon>Bacteria</taxon>
        <taxon>Bacillati</taxon>
        <taxon>Bacillota</taxon>
        <taxon>Clostridia</taxon>
        <taxon>Peptostreptococcales</taxon>
        <taxon>Filifactoraceae</taxon>
        <taxon>Filifactor</taxon>
    </lineage>
</organism>
<evidence type="ECO:0000256" key="1">
    <source>
        <dbReference type="ARBA" id="ARBA00001946"/>
    </source>
</evidence>
<evidence type="ECO:0000313" key="6">
    <source>
        <dbReference type="Proteomes" id="UP001595916"/>
    </source>
</evidence>
<dbReference type="InterPro" id="IPR020084">
    <property type="entry name" value="NUDIX_hydrolase_CS"/>
</dbReference>
<keyword evidence="2 3" id="KW-0378">Hydrolase</keyword>
<evidence type="ECO:0000256" key="3">
    <source>
        <dbReference type="RuleBase" id="RU003476"/>
    </source>
</evidence>
<dbReference type="SUPFAM" id="SSF55811">
    <property type="entry name" value="Nudix"/>
    <property type="match status" value="1"/>
</dbReference>
<dbReference type="PANTHER" id="PTHR11839:SF18">
    <property type="entry name" value="NUDIX HYDROLASE DOMAIN-CONTAINING PROTEIN"/>
    <property type="match status" value="1"/>
</dbReference>
<comment type="cofactor">
    <cofactor evidence="1">
        <name>Mg(2+)</name>
        <dbReference type="ChEBI" id="CHEBI:18420"/>
    </cofactor>
</comment>
<comment type="similarity">
    <text evidence="3">Belongs to the Nudix hydrolase family.</text>
</comment>
<dbReference type="InterPro" id="IPR015797">
    <property type="entry name" value="NUDIX_hydrolase-like_dom_sf"/>
</dbReference>
<dbReference type="PANTHER" id="PTHR11839">
    <property type="entry name" value="UDP/ADP-SUGAR PYROPHOSPHATASE"/>
    <property type="match status" value="1"/>
</dbReference>
<reference evidence="6" key="1">
    <citation type="journal article" date="2019" name="Int. J. Syst. Evol. Microbiol.">
        <title>The Global Catalogue of Microorganisms (GCM) 10K type strain sequencing project: providing services to taxonomists for standard genome sequencing and annotation.</title>
        <authorList>
            <consortium name="The Broad Institute Genomics Platform"/>
            <consortium name="The Broad Institute Genome Sequencing Center for Infectious Disease"/>
            <person name="Wu L."/>
            <person name="Ma J."/>
        </authorList>
    </citation>
    <scope>NUCLEOTIDE SEQUENCE [LARGE SCALE GENOMIC DNA]</scope>
    <source>
        <strain evidence="6">CCUG 46385</strain>
    </source>
</reference>
<dbReference type="EC" id="3.6.-.-" evidence="5"/>
<dbReference type="PROSITE" id="PS00893">
    <property type="entry name" value="NUDIX_BOX"/>
    <property type="match status" value="1"/>
</dbReference>
<dbReference type="InterPro" id="IPR020476">
    <property type="entry name" value="Nudix_hydrolase"/>
</dbReference>
<evidence type="ECO:0000313" key="5">
    <source>
        <dbReference type="EMBL" id="MFC4804387.1"/>
    </source>
</evidence>
<evidence type="ECO:0000256" key="2">
    <source>
        <dbReference type="ARBA" id="ARBA00022801"/>
    </source>
</evidence>
<dbReference type="Pfam" id="PF00293">
    <property type="entry name" value="NUDIX"/>
    <property type="match status" value="1"/>
</dbReference>
<dbReference type="InterPro" id="IPR000086">
    <property type="entry name" value="NUDIX_hydrolase_dom"/>
</dbReference>
<sequence length="178" mass="20060">MMNKETTIDTKKVYTGKIVNLRVDTVEITGRGYAQRELISHRGGVCCVAITDENKILFVKQFRKAVEKELIELPAGTLEAGETPDQAVVREVREETGYAICDVRPVSEFYPTPGYSDEKGHLFVASATERGEMRPDADEDIEVLEFTLEEAIEKIERGEIVDAKTIMGIALYRLMRDK</sequence>